<sequence length="86" mass="10079">MGRRRASTYQTQRKLLIIREWRRWLQAQSIDRGAATARDTLSFFCELEDKRSPLLKFQARGRDKWEIINGWLLACGQHGDGQCPQS</sequence>
<protein>
    <submittedName>
        <fullName evidence="1">Uncharacterized protein</fullName>
    </submittedName>
</protein>
<name>A0A176Z6H6_9BRAD</name>
<dbReference type="AlphaFoldDB" id="A0A176Z6H6"/>
<dbReference type="Proteomes" id="UP000077173">
    <property type="component" value="Unassembled WGS sequence"/>
</dbReference>
<proteinExistence type="predicted"/>
<comment type="caution">
    <text evidence="1">The sequence shown here is derived from an EMBL/GenBank/DDBJ whole genome shotgun (WGS) entry which is preliminary data.</text>
</comment>
<reference evidence="1 2" key="1">
    <citation type="submission" date="2016-02" db="EMBL/GenBank/DDBJ databases">
        <title>Draft genome sequence of the strain BR 10247T Bradyrhizobium neotropicale isolated from nodules of Centrolobium paraense.</title>
        <authorList>
            <person name="Simoes-Araujo J.L."/>
            <person name="Barauna A.C."/>
            <person name="Silva K."/>
            <person name="Zilli J.E."/>
        </authorList>
    </citation>
    <scope>NUCLEOTIDE SEQUENCE [LARGE SCALE GENOMIC DNA]</scope>
    <source>
        <strain evidence="1 2">BR 10247</strain>
    </source>
</reference>
<evidence type="ECO:0000313" key="2">
    <source>
        <dbReference type="Proteomes" id="UP000077173"/>
    </source>
</evidence>
<gene>
    <name evidence="1" type="ORF">AXW67_14455</name>
</gene>
<accession>A0A176Z6H6</accession>
<organism evidence="1 2">
    <name type="scientific">Bradyrhizobium neotropicale</name>
    <dbReference type="NCBI Taxonomy" id="1497615"/>
    <lineage>
        <taxon>Bacteria</taxon>
        <taxon>Pseudomonadati</taxon>
        <taxon>Pseudomonadota</taxon>
        <taxon>Alphaproteobacteria</taxon>
        <taxon>Hyphomicrobiales</taxon>
        <taxon>Nitrobacteraceae</taxon>
        <taxon>Bradyrhizobium</taxon>
    </lineage>
</organism>
<dbReference type="EMBL" id="LSEF01000059">
    <property type="protein sequence ID" value="OAF16007.1"/>
    <property type="molecule type" value="Genomic_DNA"/>
</dbReference>
<evidence type="ECO:0000313" key="1">
    <source>
        <dbReference type="EMBL" id="OAF16007.1"/>
    </source>
</evidence>
<keyword evidence="2" id="KW-1185">Reference proteome</keyword>